<dbReference type="InterPro" id="IPR014983">
    <property type="entry name" value="GAD-rel"/>
</dbReference>
<dbReference type="Pfam" id="PF08906">
    <property type="entry name" value="T6SS_Tdi1_C"/>
    <property type="match status" value="1"/>
</dbReference>
<dbReference type="GeneID" id="49616534"/>
<evidence type="ECO:0000313" key="3">
    <source>
        <dbReference type="EMBL" id="AXM98676.1"/>
    </source>
</evidence>
<evidence type="ECO:0000259" key="1">
    <source>
        <dbReference type="Pfam" id="PF08887"/>
    </source>
</evidence>
<dbReference type="InterPro" id="IPR015002">
    <property type="entry name" value="T6SS_Tdi1_C"/>
</dbReference>
<reference evidence="3 4" key="1">
    <citation type="submission" date="2018-07" db="EMBL/GenBank/DDBJ databases">
        <title>Complete genome sequence of a Pseudomonas plecoglossicida strain pathogenic to the marine fish, Larimichthys crocea.</title>
        <authorList>
            <person name="Tao Z."/>
        </authorList>
    </citation>
    <scope>NUCLEOTIDE SEQUENCE [LARGE SCALE GENOMIC DNA]</scope>
    <source>
        <strain evidence="3 4">XSDHY-P</strain>
    </source>
</reference>
<evidence type="ECO:0000313" key="4">
    <source>
        <dbReference type="Proteomes" id="UP000256503"/>
    </source>
</evidence>
<name>A0AAD0R1Y7_PSEDL</name>
<sequence length="209" mass="23926">MDRFFTRFVEAFGPPIDRREVPTSTIERYKDKLPPKLLEYWSEHGWAGYGNGIFWLVNPQEYDAVVSYWLENTNLGSHDTYHLIARSAFGDLYLWGENTGSILTLAAYHSRYFLSAPSSSSEERDNKIQSLLMWAMTENIGLDLFDEARATLGDLAPNEMYGFVPALMLGGSAKLERLQRLDAEVHLILLSQMAELEPYELDDEEAEDE</sequence>
<proteinExistence type="predicted"/>
<evidence type="ECO:0000259" key="2">
    <source>
        <dbReference type="Pfam" id="PF08906"/>
    </source>
</evidence>
<accession>A0AAD0R1Y7</accession>
<dbReference type="AlphaFoldDB" id="A0AAD0R1Y7"/>
<feature type="domain" description="GAD-related" evidence="1">
    <location>
        <begin position="4"/>
        <end position="107"/>
    </location>
</feature>
<protein>
    <submittedName>
        <fullName evidence="3">DUF1851 domain-containing protein</fullName>
    </submittedName>
</protein>
<gene>
    <name evidence="3" type="ORF">DVB73_24210</name>
</gene>
<dbReference type="EMBL" id="CP031146">
    <property type="protein sequence ID" value="AXM98676.1"/>
    <property type="molecule type" value="Genomic_DNA"/>
</dbReference>
<dbReference type="Pfam" id="PF08887">
    <property type="entry name" value="GAD-like"/>
    <property type="match status" value="1"/>
</dbReference>
<dbReference type="RefSeq" id="WP_043172805.1">
    <property type="nucleotide sequence ID" value="NZ_CP031146.1"/>
</dbReference>
<dbReference type="Proteomes" id="UP000256503">
    <property type="component" value="Chromosome"/>
</dbReference>
<feature type="domain" description="T6SS immunity protein Tdi1 C-terminal" evidence="2">
    <location>
        <begin position="136"/>
        <end position="193"/>
    </location>
</feature>
<organism evidence="3 4">
    <name type="scientific">Pseudomonas plecoglossicida</name>
    <dbReference type="NCBI Taxonomy" id="70775"/>
    <lineage>
        <taxon>Bacteria</taxon>
        <taxon>Pseudomonadati</taxon>
        <taxon>Pseudomonadota</taxon>
        <taxon>Gammaproteobacteria</taxon>
        <taxon>Pseudomonadales</taxon>
        <taxon>Pseudomonadaceae</taxon>
        <taxon>Pseudomonas</taxon>
    </lineage>
</organism>